<feature type="domain" description="Ferritin-like diiron" evidence="7">
    <location>
        <begin position="4"/>
        <end position="149"/>
    </location>
</feature>
<dbReference type="InterPro" id="IPR041719">
    <property type="entry name" value="Ferritin_prok"/>
</dbReference>
<organism evidence="8 9">
    <name type="scientific">Muricaecibacterium torontonense</name>
    <dbReference type="NCBI Taxonomy" id="3032871"/>
    <lineage>
        <taxon>Bacteria</taxon>
        <taxon>Bacillati</taxon>
        <taxon>Actinomycetota</taxon>
        <taxon>Coriobacteriia</taxon>
        <taxon>Coriobacteriales</taxon>
        <taxon>Atopobiaceae</taxon>
        <taxon>Muricaecibacterium</taxon>
    </lineage>
</organism>
<dbReference type="AlphaFoldDB" id="A0A4S2F2J2"/>
<feature type="binding site" evidence="5">
    <location>
        <position position="98"/>
    </location>
    <ligand>
        <name>Fe cation</name>
        <dbReference type="ChEBI" id="CHEBI:24875"/>
        <label>1</label>
    </ligand>
</feature>
<dbReference type="PROSITE" id="PS50905">
    <property type="entry name" value="FERRITIN_LIKE"/>
    <property type="match status" value="1"/>
</dbReference>
<dbReference type="Gene3D" id="1.20.1260.10">
    <property type="match status" value="1"/>
</dbReference>
<comment type="caution">
    <text evidence="8">The sequence shown here is derived from an EMBL/GenBank/DDBJ whole genome shotgun (WGS) entry which is preliminary data.</text>
</comment>
<dbReference type="GO" id="GO:0004322">
    <property type="term" value="F:ferroxidase activity"/>
    <property type="evidence" value="ECO:0007669"/>
    <property type="project" value="TreeGrafter"/>
</dbReference>
<dbReference type="InterPro" id="IPR008331">
    <property type="entry name" value="Ferritin_DPS_dom"/>
</dbReference>
<evidence type="ECO:0000313" key="8">
    <source>
        <dbReference type="EMBL" id="TGY63168.1"/>
    </source>
</evidence>
<evidence type="ECO:0000256" key="5">
    <source>
        <dbReference type="PIRSR" id="PIRSR601519-1"/>
    </source>
</evidence>
<keyword evidence="1 6" id="KW-0409">Iron storage</keyword>
<accession>A0A4S2F2J2</accession>
<dbReference type="Pfam" id="PF00210">
    <property type="entry name" value="Ferritin"/>
    <property type="match status" value="1"/>
</dbReference>
<sequence>MTMAEKAEEVYDLLNRQINEELYSAYLYLTFADYYDERGLKGYANWYMVQVQEELAHAKILRRFLLDHDYSVKMFAIAEPDLEFDSDLAPLKAGLAHEKYITDCINKCYSAAAGIADWRTVKLLDWYIQEQGEEETNASDLIKDYELFGTSPQGLYALDQSYLNRTFVAPTMAM</sequence>
<dbReference type="InterPro" id="IPR009040">
    <property type="entry name" value="Ferritin-like_diiron"/>
</dbReference>
<evidence type="ECO:0000256" key="4">
    <source>
        <dbReference type="ARBA" id="ARBA00023004"/>
    </source>
</evidence>
<feature type="binding site" evidence="5">
    <location>
        <position position="131"/>
    </location>
    <ligand>
        <name>Fe cation</name>
        <dbReference type="ChEBI" id="CHEBI:24875"/>
        <label>1</label>
    </ligand>
</feature>
<dbReference type="CDD" id="cd01055">
    <property type="entry name" value="Nonheme_Ferritin"/>
    <property type="match status" value="1"/>
</dbReference>
<protein>
    <recommendedName>
        <fullName evidence="6">Ferritin</fullName>
    </recommendedName>
</protein>
<feature type="binding site" evidence="5">
    <location>
        <position position="54"/>
    </location>
    <ligand>
        <name>Fe cation</name>
        <dbReference type="ChEBI" id="CHEBI:24875"/>
        <label>1</label>
    </ligand>
</feature>
<dbReference type="GO" id="GO:0008199">
    <property type="term" value="F:ferric iron binding"/>
    <property type="evidence" value="ECO:0007669"/>
    <property type="project" value="InterPro"/>
</dbReference>
<feature type="binding site" evidence="5">
    <location>
        <position position="57"/>
    </location>
    <ligand>
        <name>Fe cation</name>
        <dbReference type="ChEBI" id="CHEBI:24875"/>
        <label>1</label>
    </ligand>
</feature>
<proteinExistence type="predicted"/>
<dbReference type="SUPFAM" id="SSF47240">
    <property type="entry name" value="Ferritin-like"/>
    <property type="match status" value="1"/>
</dbReference>
<dbReference type="GO" id="GO:0008198">
    <property type="term" value="F:ferrous iron binding"/>
    <property type="evidence" value="ECO:0007669"/>
    <property type="project" value="TreeGrafter"/>
</dbReference>
<dbReference type="GO" id="GO:0006879">
    <property type="term" value="P:intracellular iron ion homeostasis"/>
    <property type="evidence" value="ECO:0007669"/>
    <property type="project" value="UniProtKB-KW"/>
</dbReference>
<dbReference type="PANTHER" id="PTHR11431:SF127">
    <property type="entry name" value="BACTERIAL NON-HEME FERRITIN"/>
    <property type="match status" value="1"/>
</dbReference>
<reference evidence="8 9" key="1">
    <citation type="submission" date="2019-04" db="EMBL/GenBank/DDBJ databases">
        <title>Microbes associate with the intestines of laboratory mice.</title>
        <authorList>
            <person name="Navarre W."/>
            <person name="Wong E."/>
            <person name="Huang K."/>
            <person name="Tropini C."/>
            <person name="Ng K."/>
            <person name="Yu B."/>
        </authorList>
    </citation>
    <scope>NUCLEOTIDE SEQUENCE [LARGE SCALE GENOMIC DNA]</scope>
    <source>
        <strain evidence="8 9">NM07_P-09</strain>
    </source>
</reference>
<keyword evidence="2 5" id="KW-0479">Metal-binding</keyword>
<keyword evidence="3" id="KW-0560">Oxidoreductase</keyword>
<dbReference type="InterPro" id="IPR001519">
    <property type="entry name" value="Ferritin"/>
</dbReference>
<gene>
    <name evidence="8" type="ORF">E5334_01305</name>
</gene>
<evidence type="ECO:0000256" key="1">
    <source>
        <dbReference type="ARBA" id="ARBA00022434"/>
    </source>
</evidence>
<dbReference type="EMBL" id="SRYE01000001">
    <property type="protein sequence ID" value="TGY63168.1"/>
    <property type="molecule type" value="Genomic_DNA"/>
</dbReference>
<dbReference type="PANTHER" id="PTHR11431">
    <property type="entry name" value="FERRITIN"/>
    <property type="match status" value="1"/>
</dbReference>
<evidence type="ECO:0000256" key="2">
    <source>
        <dbReference type="ARBA" id="ARBA00022723"/>
    </source>
</evidence>
<dbReference type="InterPro" id="IPR012347">
    <property type="entry name" value="Ferritin-like"/>
</dbReference>
<dbReference type="Proteomes" id="UP000310263">
    <property type="component" value="Unassembled WGS sequence"/>
</dbReference>
<evidence type="ECO:0000259" key="7">
    <source>
        <dbReference type="PROSITE" id="PS50905"/>
    </source>
</evidence>
<dbReference type="GO" id="GO:0006826">
    <property type="term" value="P:iron ion transport"/>
    <property type="evidence" value="ECO:0007669"/>
    <property type="project" value="InterPro"/>
</dbReference>
<evidence type="ECO:0000313" key="9">
    <source>
        <dbReference type="Proteomes" id="UP000310263"/>
    </source>
</evidence>
<dbReference type="GO" id="GO:0005829">
    <property type="term" value="C:cytosol"/>
    <property type="evidence" value="ECO:0007669"/>
    <property type="project" value="TreeGrafter"/>
</dbReference>
<feature type="binding site" evidence="5">
    <location>
        <position position="21"/>
    </location>
    <ligand>
        <name>Fe cation</name>
        <dbReference type="ChEBI" id="CHEBI:24875"/>
        <label>1</label>
    </ligand>
</feature>
<dbReference type="OrthoDB" id="9801481at2"/>
<keyword evidence="4 5" id="KW-0408">Iron</keyword>
<keyword evidence="9" id="KW-1185">Reference proteome</keyword>
<evidence type="ECO:0000256" key="6">
    <source>
        <dbReference type="RuleBase" id="RU361145"/>
    </source>
</evidence>
<dbReference type="InterPro" id="IPR009078">
    <property type="entry name" value="Ferritin-like_SF"/>
</dbReference>
<evidence type="ECO:0000256" key="3">
    <source>
        <dbReference type="ARBA" id="ARBA00023002"/>
    </source>
</evidence>
<name>A0A4S2F2J2_9ACTN</name>